<evidence type="ECO:0000313" key="1">
    <source>
        <dbReference type="EMBL" id="WWC41319.1"/>
    </source>
</evidence>
<reference evidence="1 2" key="1">
    <citation type="journal article" date="2017" name="Genome Biol. Evol.">
        <title>Comparative Genomic Analysis Identifies a Campylobacter Clade Deficient in Selenium Metabolism.</title>
        <authorList>
            <person name="Miller W.G."/>
            <person name="Yee E."/>
            <person name="Lopes B.S."/>
            <person name="Chapman M.H."/>
            <person name="Huynh S."/>
            <person name="Bono J.L."/>
            <person name="Parker C.T."/>
            <person name="Strachan N.J.C."/>
            <person name="Forbes K.J."/>
        </authorList>
    </citation>
    <scope>NUCLEOTIDE SEQUENCE [LARGE SCALE GENOMIC DNA]</scope>
    <source>
        <strain evidence="1 2">RM9261</strain>
    </source>
</reference>
<sequence>MSDSPDVYEKFYEKPMPLFVAPSTNEGFIQYLNELDRSGIGSGFILSGEFGAELLTSPTIIANLQLLAELYDEGKKEVKVLKDKEKQSDEIKICQYLLYLWEVQKISYLMKQLRRNSKLNLPLN</sequence>
<name>A0ABZ2E6G9_9BACT</name>
<dbReference type="Proteomes" id="UP001318120">
    <property type="component" value="Chromosome"/>
</dbReference>
<evidence type="ECO:0000313" key="2">
    <source>
        <dbReference type="Proteomes" id="UP001318120"/>
    </source>
</evidence>
<dbReference type="EMBL" id="CP144916">
    <property type="protein sequence ID" value="WWC41319.1"/>
    <property type="molecule type" value="Genomic_DNA"/>
</dbReference>
<accession>A0ABZ2E6G9</accession>
<organism evidence="1 2">
    <name type="scientific">Campylobacter vicugnae</name>
    <dbReference type="NCBI Taxonomy" id="1660076"/>
    <lineage>
        <taxon>Bacteria</taxon>
        <taxon>Pseudomonadati</taxon>
        <taxon>Campylobacterota</taxon>
        <taxon>Epsilonproteobacteria</taxon>
        <taxon>Campylobacterales</taxon>
        <taxon>Campylobacteraceae</taxon>
        <taxon>Campylobacter</taxon>
    </lineage>
</organism>
<dbReference type="GeneID" id="93113710"/>
<gene>
    <name evidence="1" type="ORF">CVIC9261_06335</name>
</gene>
<protein>
    <submittedName>
        <fullName evidence="1">Uncharacterized protein</fullName>
    </submittedName>
</protein>
<proteinExistence type="predicted"/>
<keyword evidence="2" id="KW-1185">Reference proteome</keyword>
<dbReference type="RefSeq" id="WP_338438966.1">
    <property type="nucleotide sequence ID" value="NZ_CP144916.1"/>
</dbReference>